<sequence length="458" mass="53870">MKAEVHQTNEFKTCYYCNKNTSPEDYLQLSCKHIYCIVCLYNTFQDFSDNYLCTFFQCKCKTVIFYPSIIDYISLDSLSIYIENVSSKSLQINNEIFICPKNHKCSLIYTCKTINNCTVCGYKFCLKCGISHINQTCYEHFTENFLPNYKKLKGECRVCKNVIKDLTLKCGCEYCNNCLKDYIIDQMSNPNIQDFKCNEHDVYIIKADIYDAFGNKNIFLNIQNQIKLKHSLIFYCEICFDNHEITNSIILNCKHRFCQKSLSEYFIFEIRNGKLFDNINCPLCHRKIEFVIVKNNIPDDFYNKHIEISIKRYKPKDENEIMKWCISCNTGFIVDKNERKYTCNLCNKKYCIKCDKQHDGIECELNDSFTIVEKNILFDRKNEFSKQNYVKCPCCKNALNKISGCNFIKCIWPECRGETFCLLCKKILKQTQHYSHYKLSGPFGMVCNTMCGISDDDT</sequence>
<evidence type="ECO:0000256" key="2">
    <source>
        <dbReference type="ARBA" id="ARBA00022723"/>
    </source>
</evidence>
<dbReference type="GO" id="GO:0016567">
    <property type="term" value="P:protein ubiquitination"/>
    <property type="evidence" value="ECO:0007669"/>
    <property type="project" value="InterPro"/>
</dbReference>
<evidence type="ECO:0000256" key="5">
    <source>
        <dbReference type="ARBA" id="ARBA00022786"/>
    </source>
</evidence>
<evidence type="ECO:0000259" key="8">
    <source>
        <dbReference type="PROSITE" id="PS50089"/>
    </source>
</evidence>
<keyword evidence="5" id="KW-0833">Ubl conjugation pathway</keyword>
<name>A0A1R2AQJ2_9CILI</name>
<dbReference type="PANTHER" id="PTHR11685">
    <property type="entry name" value="RBR FAMILY RING FINGER AND IBR DOMAIN-CONTAINING"/>
    <property type="match status" value="1"/>
</dbReference>
<dbReference type="Proteomes" id="UP000187209">
    <property type="component" value="Unassembled WGS sequence"/>
</dbReference>
<feature type="domain" description="RING-type" evidence="8">
    <location>
        <begin position="236"/>
        <end position="285"/>
    </location>
</feature>
<gene>
    <name evidence="10" type="ORF">SteCoe_36346</name>
</gene>
<dbReference type="PROSITE" id="PS51873">
    <property type="entry name" value="TRIAD"/>
    <property type="match status" value="1"/>
</dbReference>
<keyword evidence="2" id="KW-0479">Metal-binding</keyword>
<keyword evidence="4 7" id="KW-0863">Zinc-finger</keyword>
<keyword evidence="1" id="KW-0808">Transferase</keyword>
<protein>
    <recommendedName>
        <fullName evidence="12">RING-type domain-containing protein</fullName>
    </recommendedName>
</protein>
<dbReference type="InterPro" id="IPR013083">
    <property type="entry name" value="Znf_RING/FYVE/PHD"/>
</dbReference>
<dbReference type="PROSITE" id="PS00518">
    <property type="entry name" value="ZF_RING_1"/>
    <property type="match status" value="1"/>
</dbReference>
<dbReference type="OrthoDB" id="1431934at2759"/>
<dbReference type="InterPro" id="IPR001841">
    <property type="entry name" value="Znf_RING"/>
</dbReference>
<evidence type="ECO:0000256" key="6">
    <source>
        <dbReference type="ARBA" id="ARBA00022833"/>
    </source>
</evidence>
<dbReference type="InterPro" id="IPR031127">
    <property type="entry name" value="E3_UB_ligase_RBR"/>
</dbReference>
<dbReference type="Gene3D" id="3.30.40.10">
    <property type="entry name" value="Zinc/RING finger domain, C3HC4 (zinc finger)"/>
    <property type="match status" value="1"/>
</dbReference>
<dbReference type="InterPro" id="IPR017907">
    <property type="entry name" value="Znf_RING_CS"/>
</dbReference>
<evidence type="ECO:0000313" key="11">
    <source>
        <dbReference type="Proteomes" id="UP000187209"/>
    </source>
</evidence>
<dbReference type="PROSITE" id="PS50089">
    <property type="entry name" value="ZF_RING_2"/>
    <property type="match status" value="1"/>
</dbReference>
<evidence type="ECO:0000256" key="1">
    <source>
        <dbReference type="ARBA" id="ARBA00022679"/>
    </source>
</evidence>
<accession>A0A1R2AQJ2</accession>
<evidence type="ECO:0000256" key="7">
    <source>
        <dbReference type="PROSITE-ProRule" id="PRU00175"/>
    </source>
</evidence>
<feature type="domain" description="RING-type" evidence="9">
    <location>
        <begin position="232"/>
        <end position="444"/>
    </location>
</feature>
<dbReference type="EMBL" id="MPUH01001650">
    <property type="protein sequence ID" value="OMJ66715.1"/>
    <property type="molecule type" value="Genomic_DNA"/>
</dbReference>
<proteinExistence type="predicted"/>
<dbReference type="InterPro" id="IPR044066">
    <property type="entry name" value="TRIAD_supradom"/>
</dbReference>
<evidence type="ECO:0000259" key="9">
    <source>
        <dbReference type="PROSITE" id="PS51873"/>
    </source>
</evidence>
<dbReference type="GO" id="GO:0004842">
    <property type="term" value="F:ubiquitin-protein transferase activity"/>
    <property type="evidence" value="ECO:0007669"/>
    <property type="project" value="InterPro"/>
</dbReference>
<evidence type="ECO:0008006" key="12">
    <source>
        <dbReference type="Google" id="ProtNLM"/>
    </source>
</evidence>
<dbReference type="SMART" id="SM00184">
    <property type="entry name" value="RING"/>
    <property type="match status" value="3"/>
</dbReference>
<comment type="caution">
    <text evidence="10">The sequence shown here is derived from an EMBL/GenBank/DDBJ whole genome shotgun (WGS) entry which is preliminary data.</text>
</comment>
<dbReference type="AlphaFoldDB" id="A0A1R2AQJ2"/>
<keyword evidence="3" id="KW-0677">Repeat</keyword>
<dbReference type="SUPFAM" id="SSF57850">
    <property type="entry name" value="RING/U-box"/>
    <property type="match status" value="4"/>
</dbReference>
<dbReference type="GO" id="GO:0008270">
    <property type="term" value="F:zinc ion binding"/>
    <property type="evidence" value="ECO:0007669"/>
    <property type="project" value="UniProtKB-KW"/>
</dbReference>
<dbReference type="Pfam" id="PF00097">
    <property type="entry name" value="zf-C3HC4"/>
    <property type="match status" value="1"/>
</dbReference>
<keyword evidence="6" id="KW-0862">Zinc</keyword>
<evidence type="ECO:0000313" key="10">
    <source>
        <dbReference type="EMBL" id="OMJ66715.1"/>
    </source>
</evidence>
<organism evidence="10 11">
    <name type="scientific">Stentor coeruleus</name>
    <dbReference type="NCBI Taxonomy" id="5963"/>
    <lineage>
        <taxon>Eukaryota</taxon>
        <taxon>Sar</taxon>
        <taxon>Alveolata</taxon>
        <taxon>Ciliophora</taxon>
        <taxon>Postciliodesmatophora</taxon>
        <taxon>Heterotrichea</taxon>
        <taxon>Heterotrichida</taxon>
        <taxon>Stentoridae</taxon>
        <taxon>Stentor</taxon>
    </lineage>
</organism>
<reference evidence="10 11" key="1">
    <citation type="submission" date="2016-11" db="EMBL/GenBank/DDBJ databases">
        <title>The macronuclear genome of Stentor coeruleus: a giant cell with tiny introns.</title>
        <authorList>
            <person name="Slabodnick M."/>
            <person name="Ruby J.G."/>
            <person name="Reiff S.B."/>
            <person name="Swart E.C."/>
            <person name="Gosai S."/>
            <person name="Prabakaran S."/>
            <person name="Witkowska E."/>
            <person name="Larue G.E."/>
            <person name="Fisher S."/>
            <person name="Freeman R.M."/>
            <person name="Gunawardena J."/>
            <person name="Chu W."/>
            <person name="Stover N.A."/>
            <person name="Gregory B.D."/>
            <person name="Nowacki M."/>
            <person name="Derisi J."/>
            <person name="Roy S.W."/>
            <person name="Marshall W.F."/>
            <person name="Sood P."/>
        </authorList>
    </citation>
    <scope>NUCLEOTIDE SEQUENCE [LARGE SCALE GENOMIC DNA]</scope>
    <source>
        <strain evidence="10">WM001</strain>
    </source>
</reference>
<evidence type="ECO:0000256" key="3">
    <source>
        <dbReference type="ARBA" id="ARBA00022737"/>
    </source>
</evidence>
<keyword evidence="11" id="KW-1185">Reference proteome</keyword>
<dbReference type="InterPro" id="IPR018957">
    <property type="entry name" value="Znf_C3HC4_RING-type"/>
</dbReference>
<evidence type="ECO:0000256" key="4">
    <source>
        <dbReference type="ARBA" id="ARBA00022771"/>
    </source>
</evidence>